<dbReference type="SUPFAM" id="SSF56214">
    <property type="entry name" value="4'-phosphopantetheinyl transferase"/>
    <property type="match status" value="1"/>
</dbReference>
<evidence type="ECO:0000256" key="3">
    <source>
        <dbReference type="SAM" id="MobiDB-lite"/>
    </source>
</evidence>
<dbReference type="EMBL" id="JAUBYV010000007">
    <property type="protein sequence ID" value="KAK2625948.1"/>
    <property type="molecule type" value="Genomic_DNA"/>
</dbReference>
<dbReference type="Gene3D" id="3.90.470.20">
    <property type="entry name" value="4'-phosphopantetheinyl transferase domain"/>
    <property type="match status" value="1"/>
</dbReference>
<feature type="compositionally biased region" description="Low complexity" evidence="3">
    <location>
        <begin position="8"/>
        <end position="37"/>
    </location>
</feature>
<accession>A0AAD9SZD7</accession>
<organism evidence="4 5">
    <name type="scientific">Diplocarpon rosae</name>
    <dbReference type="NCBI Taxonomy" id="946125"/>
    <lineage>
        <taxon>Eukaryota</taxon>
        <taxon>Fungi</taxon>
        <taxon>Dikarya</taxon>
        <taxon>Ascomycota</taxon>
        <taxon>Pezizomycotina</taxon>
        <taxon>Leotiomycetes</taxon>
        <taxon>Helotiales</taxon>
        <taxon>Drepanopezizaceae</taxon>
        <taxon>Diplocarpon</taxon>
    </lineage>
</organism>
<comment type="caution">
    <text evidence="4">The sequence shown here is derived from an EMBL/GenBank/DDBJ whole genome shotgun (WGS) entry which is preliminary data.</text>
</comment>
<dbReference type="InterPro" id="IPR037143">
    <property type="entry name" value="4-PPantetheinyl_Trfase_dom_sf"/>
</dbReference>
<dbReference type="PANTHER" id="PTHR12215:SF10">
    <property type="entry name" value="L-AMINOADIPATE-SEMIALDEHYDE DEHYDROGENASE-PHOSPHOPANTETHEINYL TRANSFERASE"/>
    <property type="match status" value="1"/>
</dbReference>
<evidence type="ECO:0000313" key="4">
    <source>
        <dbReference type="EMBL" id="KAK2625948.1"/>
    </source>
</evidence>
<dbReference type="GO" id="GO:0005829">
    <property type="term" value="C:cytosol"/>
    <property type="evidence" value="ECO:0007669"/>
    <property type="project" value="TreeGrafter"/>
</dbReference>
<dbReference type="PANTHER" id="PTHR12215">
    <property type="entry name" value="PHOSPHOPANTETHEINE TRANSFERASE"/>
    <property type="match status" value="1"/>
</dbReference>
<keyword evidence="5" id="KW-1185">Reference proteome</keyword>
<dbReference type="GO" id="GO:0000287">
    <property type="term" value="F:magnesium ion binding"/>
    <property type="evidence" value="ECO:0007669"/>
    <property type="project" value="InterPro"/>
</dbReference>
<evidence type="ECO:0000256" key="2">
    <source>
        <dbReference type="ARBA" id="ARBA00022679"/>
    </source>
</evidence>
<gene>
    <name evidence="4" type="ORF">QTJ16_005260</name>
</gene>
<reference evidence="4" key="1">
    <citation type="submission" date="2023-06" db="EMBL/GenBank/DDBJ databases">
        <title>Draft genome of Marssonina rosae.</title>
        <authorList>
            <person name="Cheng Q."/>
        </authorList>
    </citation>
    <scope>NUCLEOTIDE SEQUENCE</scope>
    <source>
        <strain evidence="4">R4</strain>
    </source>
</reference>
<evidence type="ECO:0000313" key="5">
    <source>
        <dbReference type="Proteomes" id="UP001285354"/>
    </source>
</evidence>
<name>A0AAD9SZD7_9HELO</name>
<keyword evidence="2" id="KW-0808">Transferase</keyword>
<feature type="region of interest" description="Disordered" evidence="3">
    <location>
        <begin position="1"/>
        <end position="39"/>
    </location>
</feature>
<dbReference type="AlphaFoldDB" id="A0AAD9SZD7"/>
<proteinExistence type="predicted"/>
<dbReference type="InterPro" id="IPR050559">
    <property type="entry name" value="P-Pant_transferase_sf"/>
</dbReference>
<evidence type="ECO:0000256" key="1">
    <source>
        <dbReference type="ARBA" id="ARBA00013172"/>
    </source>
</evidence>
<dbReference type="GO" id="GO:0019878">
    <property type="term" value="P:lysine biosynthetic process via aminoadipic acid"/>
    <property type="evidence" value="ECO:0007669"/>
    <property type="project" value="TreeGrafter"/>
</dbReference>
<protein>
    <recommendedName>
        <fullName evidence="1">holo-[acyl-carrier-protein] synthase</fullName>
        <ecNumber evidence="1">2.7.8.7</ecNumber>
    </recommendedName>
</protein>
<dbReference type="Proteomes" id="UP001285354">
    <property type="component" value="Unassembled WGS sequence"/>
</dbReference>
<feature type="region of interest" description="Disordered" evidence="3">
    <location>
        <begin position="226"/>
        <end position="254"/>
    </location>
</feature>
<dbReference type="EC" id="2.7.8.7" evidence="1"/>
<dbReference type="GO" id="GO:0008897">
    <property type="term" value="F:holo-[acyl-carrier-protein] synthase activity"/>
    <property type="evidence" value="ECO:0007669"/>
    <property type="project" value="UniProtKB-EC"/>
</dbReference>
<sequence length="326" mass="34973">MGKPFYRASPSSTPALAPASNLSSVPSPSSPPARAGAQNPQLSFNVSHQAGLVSLIGAVGFSRPVDVGTDIVCVSERAAHDDAYIAAQGFFAWIDMHADVFSTPELSSMKLGPLALEHLLEALVPGRRNTRIGGYGLDAISRCQRPGDVLRLPVSYDGDGFGDGRVTSTRHDSIAIKGSEVLALKKRRFYAYWCLREAYVKMTGEALAAPWLKELEISGVRAPLPAPGPGSAHPPCTAAAAASSRRPPDREDADLHEGEVVRNFKILLRDHQVADVEMELAALGREYMISAAVRGMRGEVEMGKWIRVELDEVVGLAEERGGYSAK</sequence>